<organism evidence="2 3">
    <name type="scientific">Pristionchus mayeri</name>
    <dbReference type="NCBI Taxonomy" id="1317129"/>
    <lineage>
        <taxon>Eukaryota</taxon>
        <taxon>Metazoa</taxon>
        <taxon>Ecdysozoa</taxon>
        <taxon>Nematoda</taxon>
        <taxon>Chromadorea</taxon>
        <taxon>Rhabditida</taxon>
        <taxon>Rhabditina</taxon>
        <taxon>Diplogasteromorpha</taxon>
        <taxon>Diplogasteroidea</taxon>
        <taxon>Neodiplogasteridae</taxon>
        <taxon>Pristionchus</taxon>
    </lineage>
</organism>
<name>A0AAN4ZNJ6_9BILA</name>
<evidence type="ECO:0000313" key="3">
    <source>
        <dbReference type="Proteomes" id="UP001328107"/>
    </source>
</evidence>
<reference evidence="3" key="1">
    <citation type="submission" date="2022-10" db="EMBL/GenBank/DDBJ databases">
        <title>Genome assembly of Pristionchus species.</title>
        <authorList>
            <person name="Yoshida K."/>
            <person name="Sommer R.J."/>
        </authorList>
    </citation>
    <scope>NUCLEOTIDE SEQUENCE [LARGE SCALE GENOMIC DNA]</scope>
    <source>
        <strain evidence="3">RS5460</strain>
    </source>
</reference>
<sequence length="144" mass="15490">VTAQHPKNAEILIMVEEDEALIAAFENGFIFLVSDEPIDSSSLVLQYTTMIVSIAGQEGKLGRGLVRGNRRDEQWKADECAGGGDGHGGGLRRHSRHDARSAATGILQGKEDLRRQSSIGSHESAPHEGRASGQGTLLRGCCRR</sequence>
<proteinExistence type="predicted"/>
<accession>A0AAN4ZNJ6</accession>
<protein>
    <submittedName>
        <fullName evidence="2">Uncharacterized protein</fullName>
    </submittedName>
</protein>
<feature type="region of interest" description="Disordered" evidence="1">
    <location>
        <begin position="76"/>
        <end position="144"/>
    </location>
</feature>
<dbReference type="EMBL" id="BTRK01000003">
    <property type="protein sequence ID" value="GMR41547.1"/>
    <property type="molecule type" value="Genomic_DNA"/>
</dbReference>
<evidence type="ECO:0000313" key="2">
    <source>
        <dbReference type="EMBL" id="GMR41547.1"/>
    </source>
</evidence>
<dbReference type="Proteomes" id="UP001328107">
    <property type="component" value="Unassembled WGS sequence"/>
</dbReference>
<keyword evidence="3" id="KW-1185">Reference proteome</keyword>
<comment type="caution">
    <text evidence="2">The sequence shown here is derived from an EMBL/GenBank/DDBJ whole genome shotgun (WGS) entry which is preliminary data.</text>
</comment>
<feature type="non-terminal residue" evidence="2">
    <location>
        <position position="1"/>
    </location>
</feature>
<gene>
    <name evidence="2" type="ORF">PMAYCL1PPCAC_11742</name>
</gene>
<evidence type="ECO:0000256" key="1">
    <source>
        <dbReference type="SAM" id="MobiDB-lite"/>
    </source>
</evidence>
<dbReference type="AlphaFoldDB" id="A0AAN4ZNJ6"/>